<proteinExistence type="predicted"/>
<feature type="region of interest" description="Disordered" evidence="1">
    <location>
        <begin position="440"/>
        <end position="480"/>
    </location>
</feature>
<dbReference type="InterPro" id="IPR050287">
    <property type="entry name" value="MTA/SAH_deaminase"/>
</dbReference>
<dbReference type="GO" id="GO:0016810">
    <property type="term" value="F:hydrolase activity, acting on carbon-nitrogen (but not peptide) bonds"/>
    <property type="evidence" value="ECO:0007669"/>
    <property type="project" value="InterPro"/>
</dbReference>
<evidence type="ECO:0000313" key="3">
    <source>
        <dbReference type="EMBL" id="NUW34230.1"/>
    </source>
</evidence>
<dbReference type="SUPFAM" id="SSF51338">
    <property type="entry name" value="Composite domain of metallo-dependent hydrolases"/>
    <property type="match status" value="1"/>
</dbReference>
<sequence>MLPKRTDLLISGTYLISMDPDVGDLPCADVLISDGRITDVRPHAPATADHSGATVIDGTGTVTLPGFVDTHWHLWNSLLRGTVGDRPGTDYFTVKRALAPHFELDDFYWAARLGLAEAVSGGITTVHNFDHNVRGPEDADANIRAHLDSGLRGRFSYGPPDSAAPDSPNDLDDLEGLRARWPAAHLDGRLDFGIAVRGPYRTPPEVYEREWATARALGLPITMHCDRCLREEGCRSCGLTRLEELGLLGEDVQIIHAVHAGEQDIRALARTGTRVSLSPMTEMRTMGFPLLTELLDAGVRVSLSLDTLAMPTSADILGHLRAIVSVEAARTGSATVTPRRLLRLATLDGAHDLGLQDVTGSVTPGKRADVVILRSTDINLTPSGDPAEALVYTGQIDNIDTVVADGRVLKRHGRRVLADGEPDPVTMAAAHRDALLRRAAAAGDWRPPATGDTTADPEPATTAQGTGPGPETTAQERSRP</sequence>
<dbReference type="AlphaFoldDB" id="A0A7Y6I9K0"/>
<dbReference type="Proteomes" id="UP000586042">
    <property type="component" value="Unassembled WGS sequence"/>
</dbReference>
<evidence type="ECO:0000259" key="2">
    <source>
        <dbReference type="Pfam" id="PF01979"/>
    </source>
</evidence>
<evidence type="ECO:0000256" key="1">
    <source>
        <dbReference type="SAM" id="MobiDB-lite"/>
    </source>
</evidence>
<dbReference type="PANTHER" id="PTHR43794">
    <property type="entry name" value="AMINOHYDROLASE SSNA-RELATED"/>
    <property type="match status" value="1"/>
</dbReference>
<evidence type="ECO:0000313" key="4">
    <source>
        <dbReference type="Proteomes" id="UP000586042"/>
    </source>
</evidence>
<feature type="domain" description="Amidohydrolase-related" evidence="2">
    <location>
        <begin position="64"/>
        <end position="408"/>
    </location>
</feature>
<dbReference type="EMBL" id="JABWGN010000008">
    <property type="protein sequence ID" value="NUW34230.1"/>
    <property type="molecule type" value="Genomic_DNA"/>
</dbReference>
<comment type="caution">
    <text evidence="3">The sequence shown here is derived from an EMBL/GenBank/DDBJ whole genome shotgun (WGS) entry which is preliminary data.</text>
</comment>
<keyword evidence="3" id="KW-0378">Hydrolase</keyword>
<feature type="compositionally biased region" description="Low complexity" evidence="1">
    <location>
        <begin position="440"/>
        <end position="463"/>
    </location>
</feature>
<reference evidence="3 4" key="1">
    <citation type="submission" date="2020-06" db="EMBL/GenBank/DDBJ databases">
        <title>Nonomuraea sp. SMC257, a novel actinomycete isolated from soil.</title>
        <authorList>
            <person name="Chanama M."/>
        </authorList>
    </citation>
    <scope>NUCLEOTIDE SEQUENCE [LARGE SCALE GENOMIC DNA]</scope>
    <source>
        <strain evidence="3 4">SMC257</strain>
    </source>
</reference>
<dbReference type="PANTHER" id="PTHR43794:SF5">
    <property type="entry name" value="CHLOROHYDROLASE FAMILY PROTEIN"/>
    <property type="match status" value="1"/>
</dbReference>
<dbReference type="InterPro" id="IPR011059">
    <property type="entry name" value="Metal-dep_hydrolase_composite"/>
</dbReference>
<protein>
    <submittedName>
        <fullName evidence="3">Amidohydrolase family protein</fullName>
    </submittedName>
</protein>
<dbReference type="Pfam" id="PF01979">
    <property type="entry name" value="Amidohydro_1"/>
    <property type="match status" value="1"/>
</dbReference>
<organism evidence="3 4">
    <name type="scientific">Nonomuraea montanisoli</name>
    <dbReference type="NCBI Taxonomy" id="2741721"/>
    <lineage>
        <taxon>Bacteria</taxon>
        <taxon>Bacillati</taxon>
        <taxon>Actinomycetota</taxon>
        <taxon>Actinomycetes</taxon>
        <taxon>Streptosporangiales</taxon>
        <taxon>Streptosporangiaceae</taxon>
        <taxon>Nonomuraea</taxon>
    </lineage>
</organism>
<name>A0A7Y6I9K0_9ACTN</name>
<keyword evidence="4" id="KW-1185">Reference proteome</keyword>
<dbReference type="RefSeq" id="WP_175591661.1">
    <property type="nucleotide sequence ID" value="NZ_JABWGN010000008.1"/>
</dbReference>
<dbReference type="Gene3D" id="2.30.40.10">
    <property type="entry name" value="Urease, subunit C, domain 1"/>
    <property type="match status" value="1"/>
</dbReference>
<dbReference type="InterPro" id="IPR032466">
    <property type="entry name" value="Metal_Hydrolase"/>
</dbReference>
<dbReference type="Gene3D" id="3.20.20.140">
    <property type="entry name" value="Metal-dependent hydrolases"/>
    <property type="match status" value="1"/>
</dbReference>
<dbReference type="InterPro" id="IPR006680">
    <property type="entry name" value="Amidohydro-rel"/>
</dbReference>
<dbReference type="SUPFAM" id="SSF51556">
    <property type="entry name" value="Metallo-dependent hydrolases"/>
    <property type="match status" value="1"/>
</dbReference>
<gene>
    <name evidence="3" type="ORF">HTZ77_22735</name>
</gene>
<accession>A0A7Y6I9K0</accession>